<gene>
    <name evidence="2" type="ORF">ACHAXA_001096</name>
</gene>
<sequence length="192" mass="21200">MRASLVVGQRSSMESTARSTTMASVTRAKGDADAANAADANDEGVVDGVGREDQGRVEWGFLDYVKKMTSSCMCSLAMLLDDDDVTLHEGRIIGIPNRGEKYGMYRRSSSSDISSLTGDTPRIYQKRYYAEDRTRCYGASGNTMSIQLHFVPKPIISLIRRIQRISTTEASQGNMVKLSFNHLYLNGLNVPQ</sequence>
<name>A0ABD3RDF8_9STRA</name>
<proteinExistence type="predicted"/>
<dbReference type="Proteomes" id="UP001530377">
    <property type="component" value="Unassembled WGS sequence"/>
</dbReference>
<keyword evidence="3" id="KW-1185">Reference proteome</keyword>
<feature type="compositionally biased region" description="Polar residues" evidence="1">
    <location>
        <begin position="9"/>
        <end position="24"/>
    </location>
</feature>
<feature type="region of interest" description="Disordered" evidence="1">
    <location>
        <begin position="1"/>
        <end position="49"/>
    </location>
</feature>
<comment type="caution">
    <text evidence="2">The sequence shown here is derived from an EMBL/GenBank/DDBJ whole genome shotgun (WGS) entry which is preliminary data.</text>
</comment>
<dbReference type="AlphaFoldDB" id="A0ABD3RDF8"/>
<protein>
    <submittedName>
        <fullName evidence="2">Uncharacterized protein</fullName>
    </submittedName>
</protein>
<dbReference type="EMBL" id="JALLPB020000291">
    <property type="protein sequence ID" value="KAL3810923.1"/>
    <property type="molecule type" value="Genomic_DNA"/>
</dbReference>
<evidence type="ECO:0000313" key="2">
    <source>
        <dbReference type="EMBL" id="KAL3810923.1"/>
    </source>
</evidence>
<evidence type="ECO:0000313" key="3">
    <source>
        <dbReference type="Proteomes" id="UP001530377"/>
    </source>
</evidence>
<reference evidence="2 3" key="1">
    <citation type="submission" date="2024-10" db="EMBL/GenBank/DDBJ databases">
        <title>Updated reference genomes for cyclostephanoid diatoms.</title>
        <authorList>
            <person name="Roberts W.R."/>
            <person name="Alverson A.J."/>
        </authorList>
    </citation>
    <scope>NUCLEOTIDE SEQUENCE [LARGE SCALE GENOMIC DNA]</scope>
    <source>
        <strain evidence="2 3">AJA228-03</strain>
    </source>
</reference>
<organism evidence="2 3">
    <name type="scientific">Cyclostephanos tholiformis</name>
    <dbReference type="NCBI Taxonomy" id="382380"/>
    <lineage>
        <taxon>Eukaryota</taxon>
        <taxon>Sar</taxon>
        <taxon>Stramenopiles</taxon>
        <taxon>Ochrophyta</taxon>
        <taxon>Bacillariophyta</taxon>
        <taxon>Coscinodiscophyceae</taxon>
        <taxon>Thalassiosirophycidae</taxon>
        <taxon>Stephanodiscales</taxon>
        <taxon>Stephanodiscaceae</taxon>
        <taxon>Cyclostephanos</taxon>
    </lineage>
</organism>
<accession>A0ABD3RDF8</accession>
<evidence type="ECO:0000256" key="1">
    <source>
        <dbReference type="SAM" id="MobiDB-lite"/>
    </source>
</evidence>